<name>A0A133PRX5_9FIRM</name>
<sequence length="189" mass="20797">MYIIAGLGNPGKKYEDTRHNVGFSTIDVLADKLNIKVNKIKFKGLVGEGRIGNEKVILLKPHTFMNNSGESIVEILNFYKLKPEDLMVIVDDIDIEFAQLKIKKNGSAGTHNGLKSIVNLTGSKDFARFKIGVGKKHPNEDLASFVLSNFPSKDRKHIADAIDACADAVIDAVDSGIDKSMNSYNNNIY</sequence>
<dbReference type="FunFam" id="3.40.50.1470:FF:000001">
    <property type="entry name" value="Peptidyl-tRNA hydrolase"/>
    <property type="match status" value="1"/>
</dbReference>
<accession>A0A133PRX5</accession>
<comment type="subcellular location">
    <subcellularLocation>
        <location evidence="8">Cytoplasm</location>
    </subcellularLocation>
</comment>
<dbReference type="RefSeq" id="WP_005956317.1">
    <property type="nucleotide sequence ID" value="NZ_JADNMH010000001.1"/>
</dbReference>
<evidence type="ECO:0000313" key="12">
    <source>
        <dbReference type="Proteomes" id="UP000070174"/>
    </source>
</evidence>
<dbReference type="PROSITE" id="PS01196">
    <property type="entry name" value="PEPT_TRNA_HYDROL_2"/>
    <property type="match status" value="1"/>
</dbReference>
<evidence type="ECO:0000256" key="7">
    <source>
        <dbReference type="ARBA" id="ARBA00050038"/>
    </source>
</evidence>
<feature type="site" description="Discriminates between blocked and unblocked aminoacyl-tRNA" evidence="8">
    <location>
        <position position="9"/>
    </location>
</feature>
<dbReference type="SUPFAM" id="SSF53178">
    <property type="entry name" value="Peptidyl-tRNA hydrolase-like"/>
    <property type="match status" value="1"/>
</dbReference>
<dbReference type="InterPro" id="IPR001328">
    <property type="entry name" value="Pept_tRNA_hydro"/>
</dbReference>
<keyword evidence="3 8" id="KW-0378">Hydrolase</keyword>
<feature type="binding site" evidence="8">
    <location>
        <position position="64"/>
    </location>
    <ligand>
        <name>tRNA</name>
        <dbReference type="ChEBI" id="CHEBI:17843"/>
    </ligand>
</feature>
<dbReference type="EC" id="3.1.1.29" evidence="1 8"/>
<evidence type="ECO:0000256" key="9">
    <source>
        <dbReference type="RuleBase" id="RU000673"/>
    </source>
</evidence>
<feature type="binding site" evidence="8">
    <location>
        <position position="14"/>
    </location>
    <ligand>
        <name>tRNA</name>
        <dbReference type="ChEBI" id="CHEBI:17843"/>
    </ligand>
</feature>
<dbReference type="GO" id="GO:0006515">
    <property type="term" value="P:protein quality control for misfolded or incompletely synthesized proteins"/>
    <property type="evidence" value="ECO:0007669"/>
    <property type="project" value="UniProtKB-UniRule"/>
</dbReference>
<evidence type="ECO:0000256" key="3">
    <source>
        <dbReference type="ARBA" id="ARBA00022801"/>
    </source>
</evidence>
<keyword evidence="2 8" id="KW-0820">tRNA-binding</keyword>
<comment type="similarity">
    <text evidence="5 8 10">Belongs to the PTH family.</text>
</comment>
<comment type="subunit">
    <text evidence="8">Monomer.</text>
</comment>
<feature type="active site" description="Proton acceptor" evidence="8">
    <location>
        <position position="19"/>
    </location>
</feature>
<dbReference type="GO" id="GO:0072344">
    <property type="term" value="P:rescue of stalled ribosome"/>
    <property type="evidence" value="ECO:0007669"/>
    <property type="project" value="UniProtKB-UniRule"/>
</dbReference>
<comment type="caution">
    <text evidence="11">The sequence shown here is derived from an EMBL/GenBank/DDBJ whole genome shotgun (WGS) entry which is preliminary data.</text>
</comment>
<organism evidence="11">
    <name type="scientific">Peptoniphilus harei</name>
    <dbReference type="NCBI Taxonomy" id="54005"/>
    <lineage>
        <taxon>Bacteria</taxon>
        <taxon>Bacillati</taxon>
        <taxon>Bacillota</taxon>
        <taxon>Tissierellia</taxon>
        <taxon>Tissierellales</taxon>
        <taxon>Peptoniphilaceae</taxon>
        <taxon>Peptoniphilus</taxon>
    </lineage>
</organism>
<evidence type="ECO:0000256" key="2">
    <source>
        <dbReference type="ARBA" id="ARBA00022555"/>
    </source>
</evidence>
<dbReference type="GO" id="GO:0005737">
    <property type="term" value="C:cytoplasm"/>
    <property type="evidence" value="ECO:0007669"/>
    <property type="project" value="UniProtKB-SubCell"/>
</dbReference>
<evidence type="ECO:0000313" key="11">
    <source>
        <dbReference type="EMBL" id="KXA31574.1"/>
    </source>
</evidence>
<comment type="function">
    <text evidence="8">Hydrolyzes ribosome-free peptidyl-tRNAs (with 1 or more amino acids incorporated), which drop off the ribosome during protein synthesis, or as a result of ribosome stalling.</text>
</comment>
<evidence type="ECO:0000256" key="1">
    <source>
        <dbReference type="ARBA" id="ARBA00013260"/>
    </source>
</evidence>
<dbReference type="PATRIC" id="fig|54005.3.peg.292"/>
<dbReference type="AlphaFoldDB" id="A0A133PRX5"/>
<keyword evidence="8" id="KW-0963">Cytoplasm</keyword>
<keyword evidence="4 8" id="KW-0694">RNA-binding</keyword>
<evidence type="ECO:0000256" key="10">
    <source>
        <dbReference type="RuleBase" id="RU004320"/>
    </source>
</evidence>
<protein>
    <recommendedName>
        <fullName evidence="7 8">Peptidyl-tRNA hydrolase</fullName>
        <shortName evidence="8">Pth</shortName>
        <ecNumber evidence="1 8">3.1.1.29</ecNumber>
    </recommendedName>
</protein>
<proteinExistence type="inferred from homology"/>
<evidence type="ECO:0000256" key="8">
    <source>
        <dbReference type="HAMAP-Rule" id="MF_00083"/>
    </source>
</evidence>
<dbReference type="NCBIfam" id="TIGR00447">
    <property type="entry name" value="pth"/>
    <property type="match status" value="1"/>
</dbReference>
<evidence type="ECO:0000256" key="6">
    <source>
        <dbReference type="ARBA" id="ARBA00048707"/>
    </source>
</evidence>
<dbReference type="InterPro" id="IPR036416">
    <property type="entry name" value="Pept_tRNA_hydro_sf"/>
</dbReference>
<evidence type="ECO:0000256" key="5">
    <source>
        <dbReference type="ARBA" id="ARBA00038063"/>
    </source>
</evidence>
<feature type="site" description="Stabilizes the basic form of H active site to accept a proton" evidence="8">
    <location>
        <position position="91"/>
    </location>
</feature>
<comment type="catalytic activity">
    <reaction evidence="6 8 9">
        <text>an N-acyl-L-alpha-aminoacyl-tRNA + H2O = an N-acyl-L-amino acid + a tRNA + H(+)</text>
        <dbReference type="Rhea" id="RHEA:54448"/>
        <dbReference type="Rhea" id="RHEA-COMP:10123"/>
        <dbReference type="Rhea" id="RHEA-COMP:13883"/>
        <dbReference type="ChEBI" id="CHEBI:15377"/>
        <dbReference type="ChEBI" id="CHEBI:15378"/>
        <dbReference type="ChEBI" id="CHEBI:59874"/>
        <dbReference type="ChEBI" id="CHEBI:78442"/>
        <dbReference type="ChEBI" id="CHEBI:138191"/>
        <dbReference type="EC" id="3.1.1.29"/>
    </reaction>
</comment>
<gene>
    <name evidence="8" type="primary">pth</name>
    <name evidence="11" type="ORF">HMPREF3229_00296</name>
</gene>
<dbReference type="GO" id="GO:0000049">
    <property type="term" value="F:tRNA binding"/>
    <property type="evidence" value="ECO:0007669"/>
    <property type="project" value="UniProtKB-UniRule"/>
</dbReference>
<comment type="function">
    <text evidence="8">Catalyzes the release of premature peptidyl moieties from peptidyl-tRNA molecules trapped in stalled 50S ribosomal subunits, and thus maintains levels of free tRNAs and 50S ribosomes.</text>
</comment>
<dbReference type="EMBL" id="LRQE01000006">
    <property type="protein sequence ID" value="KXA31574.1"/>
    <property type="molecule type" value="Genomic_DNA"/>
</dbReference>
<reference evidence="11 12" key="1">
    <citation type="submission" date="2016-01" db="EMBL/GenBank/DDBJ databases">
        <authorList>
            <person name="Oliw E.H."/>
        </authorList>
    </citation>
    <scope>NUCLEOTIDE SEQUENCE [LARGE SCALE GENOMIC DNA]</scope>
    <source>
        <strain evidence="11 12">CMW7756A</strain>
    </source>
</reference>
<feature type="binding site" evidence="8">
    <location>
        <position position="66"/>
    </location>
    <ligand>
        <name>tRNA</name>
        <dbReference type="ChEBI" id="CHEBI:17843"/>
    </ligand>
</feature>
<dbReference type="HAMAP" id="MF_00083">
    <property type="entry name" value="Pept_tRNA_hydro_bact"/>
    <property type="match status" value="1"/>
</dbReference>
<dbReference type="PROSITE" id="PS01195">
    <property type="entry name" value="PEPT_TRNA_HYDROL_1"/>
    <property type="match status" value="1"/>
</dbReference>
<feature type="binding site" evidence="8">
    <location>
        <position position="112"/>
    </location>
    <ligand>
        <name>tRNA</name>
        <dbReference type="ChEBI" id="CHEBI:17843"/>
    </ligand>
</feature>
<dbReference type="PANTHER" id="PTHR17224">
    <property type="entry name" value="PEPTIDYL-TRNA HYDROLASE"/>
    <property type="match status" value="1"/>
</dbReference>
<dbReference type="PANTHER" id="PTHR17224:SF1">
    <property type="entry name" value="PEPTIDYL-TRNA HYDROLASE"/>
    <property type="match status" value="1"/>
</dbReference>
<dbReference type="Gene3D" id="3.40.50.1470">
    <property type="entry name" value="Peptidyl-tRNA hydrolase"/>
    <property type="match status" value="1"/>
</dbReference>
<dbReference type="Pfam" id="PF01195">
    <property type="entry name" value="Pept_tRNA_hydro"/>
    <property type="match status" value="1"/>
</dbReference>
<dbReference type="InterPro" id="IPR018171">
    <property type="entry name" value="Pept_tRNA_hydro_CS"/>
</dbReference>
<dbReference type="GO" id="GO:0004045">
    <property type="term" value="F:peptidyl-tRNA hydrolase activity"/>
    <property type="evidence" value="ECO:0007669"/>
    <property type="project" value="UniProtKB-UniRule"/>
</dbReference>
<evidence type="ECO:0000256" key="4">
    <source>
        <dbReference type="ARBA" id="ARBA00022884"/>
    </source>
</evidence>
<dbReference type="Proteomes" id="UP000070174">
    <property type="component" value="Unassembled WGS sequence"/>
</dbReference>
<dbReference type="CDD" id="cd00462">
    <property type="entry name" value="PTH"/>
    <property type="match status" value="1"/>
</dbReference>